<evidence type="ECO:0000313" key="9">
    <source>
        <dbReference type="Proteomes" id="UP000198461"/>
    </source>
</evidence>
<dbReference type="InterPro" id="IPR044084">
    <property type="entry name" value="AvModA-like_subst-bd"/>
</dbReference>
<dbReference type="FunFam" id="3.40.190.10:FF:000035">
    <property type="entry name" value="Molybdate ABC transporter substrate-binding protein"/>
    <property type="match status" value="1"/>
</dbReference>
<evidence type="ECO:0000313" key="8">
    <source>
        <dbReference type="EMBL" id="SIN74249.1"/>
    </source>
</evidence>
<feature type="binding site" evidence="6">
    <location>
        <position position="60"/>
    </location>
    <ligand>
        <name>molybdate</name>
        <dbReference type="ChEBI" id="CHEBI:36264"/>
    </ligand>
</feature>
<dbReference type="SUPFAM" id="SSF53850">
    <property type="entry name" value="Periplasmic binding protein-like II"/>
    <property type="match status" value="1"/>
</dbReference>
<dbReference type="AlphaFoldDB" id="A0A1N6DTY9"/>
<dbReference type="InterPro" id="IPR005950">
    <property type="entry name" value="ModA"/>
</dbReference>
<sequence>MVRILLLIAFALSTLAAIPARAEVLTVAVSSNFVAPMQQLVRLWQQRYPDQPVRISSASTGKLYAQILHGAPFDLFFAADAEGPRSLYAQGRAQKPATYALGELVLWQRAGVQSPLARLKAGDFRRLALANPKTAPYGRAAQQVLQKLGLWPRVQSKLVRGENVGQAFQFVRTGNAELGFAARSQLIQTHLDDDAHRWLVDADLYDPIVQQAVVIKGRPHEAAAQRFLDFVLHDSAARAAIAHAGYRLPL</sequence>
<dbReference type="InterPro" id="IPR050682">
    <property type="entry name" value="ModA/WtpA"/>
</dbReference>
<feature type="signal peptide" evidence="7">
    <location>
        <begin position="1"/>
        <end position="22"/>
    </location>
</feature>
<keyword evidence="9" id="KW-1185">Reference proteome</keyword>
<keyword evidence="3 6" id="KW-0479">Metal-binding</keyword>
<dbReference type="GO" id="GO:0046872">
    <property type="term" value="F:metal ion binding"/>
    <property type="evidence" value="ECO:0007669"/>
    <property type="project" value="UniProtKB-KW"/>
</dbReference>
<evidence type="ECO:0000256" key="3">
    <source>
        <dbReference type="ARBA" id="ARBA00022723"/>
    </source>
</evidence>
<evidence type="ECO:0000256" key="1">
    <source>
        <dbReference type="ARBA" id="ARBA00009175"/>
    </source>
</evidence>
<dbReference type="PANTHER" id="PTHR30632">
    <property type="entry name" value="MOLYBDATE-BINDING PERIPLASMIC PROTEIN"/>
    <property type="match status" value="1"/>
</dbReference>
<dbReference type="GO" id="GO:1901359">
    <property type="term" value="F:tungstate binding"/>
    <property type="evidence" value="ECO:0007669"/>
    <property type="project" value="UniProtKB-ARBA"/>
</dbReference>
<protein>
    <submittedName>
        <fullName evidence="8">Molybdate transport system substrate-binding protein</fullName>
    </submittedName>
</protein>
<dbReference type="STRING" id="364032.SAMN05443662_0413"/>
<dbReference type="Proteomes" id="UP000198461">
    <property type="component" value="Unassembled WGS sequence"/>
</dbReference>
<comment type="subunit">
    <text evidence="5">The complex is composed of two ATP-binding proteins (ModC), two transmembrane proteins (ModB) and a solute-binding protein (ModA).</text>
</comment>
<dbReference type="PIRSF" id="PIRSF004846">
    <property type="entry name" value="ModA"/>
    <property type="match status" value="1"/>
</dbReference>
<dbReference type="Pfam" id="PF13531">
    <property type="entry name" value="SBP_bac_11"/>
    <property type="match status" value="1"/>
</dbReference>
<dbReference type="RefSeq" id="WP_074200724.1">
    <property type="nucleotide sequence ID" value="NZ_FSRE01000001.1"/>
</dbReference>
<reference evidence="8 9" key="1">
    <citation type="submission" date="2016-11" db="EMBL/GenBank/DDBJ databases">
        <authorList>
            <person name="Jaros S."/>
            <person name="Januszkiewicz K."/>
            <person name="Wedrychowicz H."/>
        </authorList>
    </citation>
    <scope>NUCLEOTIDE SEQUENCE [LARGE SCALE GENOMIC DNA]</scope>
    <source>
        <strain evidence="8 9">DSM 17737</strain>
    </source>
</reference>
<keyword evidence="4 7" id="KW-0732">Signal</keyword>
<dbReference type="Gene3D" id="3.40.190.10">
    <property type="entry name" value="Periplasmic binding protein-like II"/>
    <property type="match status" value="2"/>
</dbReference>
<keyword evidence="2 6" id="KW-0500">Molybdenum</keyword>
<comment type="similarity">
    <text evidence="1">Belongs to the bacterial solute-binding protein ModA family.</text>
</comment>
<dbReference type="GO" id="GO:0030973">
    <property type="term" value="F:molybdate ion binding"/>
    <property type="evidence" value="ECO:0007669"/>
    <property type="project" value="InterPro"/>
</dbReference>
<evidence type="ECO:0000256" key="5">
    <source>
        <dbReference type="ARBA" id="ARBA00062515"/>
    </source>
</evidence>
<dbReference type="OrthoDB" id="9785015at2"/>
<dbReference type="NCBIfam" id="TIGR01256">
    <property type="entry name" value="modA"/>
    <property type="match status" value="1"/>
</dbReference>
<feature type="binding site" evidence="6">
    <location>
        <position position="164"/>
    </location>
    <ligand>
        <name>molybdate</name>
        <dbReference type="ChEBI" id="CHEBI:36264"/>
    </ligand>
</feature>
<accession>A0A1N6DTY9</accession>
<evidence type="ECO:0000256" key="2">
    <source>
        <dbReference type="ARBA" id="ARBA00022505"/>
    </source>
</evidence>
<dbReference type="EMBL" id="FSRE01000001">
    <property type="protein sequence ID" value="SIN74249.1"/>
    <property type="molecule type" value="Genomic_DNA"/>
</dbReference>
<dbReference type="GO" id="GO:0015689">
    <property type="term" value="P:molybdate ion transport"/>
    <property type="evidence" value="ECO:0007669"/>
    <property type="project" value="InterPro"/>
</dbReference>
<evidence type="ECO:0000256" key="7">
    <source>
        <dbReference type="SAM" id="SignalP"/>
    </source>
</evidence>
<dbReference type="CDD" id="cd13539">
    <property type="entry name" value="PBP2_AvModA"/>
    <property type="match status" value="1"/>
</dbReference>
<name>A0A1N6DTY9_9GAMM</name>
<dbReference type="PANTHER" id="PTHR30632:SF14">
    <property type="entry name" value="TUNGSTATE_MOLYBDATE_CHROMATE-BINDING PROTEIN MODA"/>
    <property type="match status" value="1"/>
</dbReference>
<feature type="chain" id="PRO_5012590958" evidence="7">
    <location>
        <begin position="23"/>
        <end position="250"/>
    </location>
</feature>
<proteinExistence type="inferred from homology"/>
<evidence type="ECO:0000256" key="6">
    <source>
        <dbReference type="PIRSR" id="PIRSR004846-1"/>
    </source>
</evidence>
<gene>
    <name evidence="8" type="ORF">SAMN05443662_0413</name>
</gene>
<organism evidence="8 9">
    <name type="scientific">Sulfurivirga caldicuralii</name>
    <dbReference type="NCBI Taxonomy" id="364032"/>
    <lineage>
        <taxon>Bacteria</taxon>
        <taxon>Pseudomonadati</taxon>
        <taxon>Pseudomonadota</taxon>
        <taxon>Gammaproteobacteria</taxon>
        <taxon>Thiotrichales</taxon>
        <taxon>Piscirickettsiaceae</taxon>
        <taxon>Sulfurivirga</taxon>
    </lineage>
</organism>
<evidence type="ECO:0000256" key="4">
    <source>
        <dbReference type="ARBA" id="ARBA00022729"/>
    </source>
</evidence>